<dbReference type="Proteomes" id="UP001329430">
    <property type="component" value="Chromosome 10"/>
</dbReference>
<evidence type="ECO:0000256" key="1">
    <source>
        <dbReference type="SAM" id="MobiDB-lite"/>
    </source>
</evidence>
<comment type="caution">
    <text evidence="3">The sequence shown here is derived from an EMBL/GenBank/DDBJ whole genome shotgun (WGS) entry which is preliminary data.</text>
</comment>
<feature type="region of interest" description="Disordered" evidence="1">
    <location>
        <begin position="251"/>
        <end position="276"/>
    </location>
</feature>
<organism evidence="3 4">
    <name type="scientific">Pyrocoelia pectoralis</name>
    <dbReference type="NCBI Taxonomy" id="417401"/>
    <lineage>
        <taxon>Eukaryota</taxon>
        <taxon>Metazoa</taxon>
        <taxon>Ecdysozoa</taxon>
        <taxon>Arthropoda</taxon>
        <taxon>Hexapoda</taxon>
        <taxon>Insecta</taxon>
        <taxon>Pterygota</taxon>
        <taxon>Neoptera</taxon>
        <taxon>Endopterygota</taxon>
        <taxon>Coleoptera</taxon>
        <taxon>Polyphaga</taxon>
        <taxon>Elateriformia</taxon>
        <taxon>Elateroidea</taxon>
        <taxon>Lampyridae</taxon>
        <taxon>Lampyrinae</taxon>
        <taxon>Pyrocoelia</taxon>
    </lineage>
</organism>
<evidence type="ECO:0000259" key="2">
    <source>
        <dbReference type="PROSITE" id="PS51029"/>
    </source>
</evidence>
<feature type="compositionally biased region" description="Polar residues" evidence="1">
    <location>
        <begin position="262"/>
        <end position="276"/>
    </location>
</feature>
<feature type="region of interest" description="Disordered" evidence="1">
    <location>
        <begin position="193"/>
        <end position="225"/>
    </location>
</feature>
<dbReference type="InterPro" id="IPR006578">
    <property type="entry name" value="MADF-dom"/>
</dbReference>
<evidence type="ECO:0000313" key="4">
    <source>
        <dbReference type="Proteomes" id="UP001329430"/>
    </source>
</evidence>
<keyword evidence="4" id="KW-1185">Reference proteome</keyword>
<dbReference type="Pfam" id="PF10545">
    <property type="entry name" value="MADF_DNA_bdg"/>
    <property type="match status" value="1"/>
</dbReference>
<name>A0AAN7UTZ7_9COLE</name>
<proteinExistence type="predicted"/>
<dbReference type="EMBL" id="JAVRBK010000010">
    <property type="protein sequence ID" value="KAK5638395.1"/>
    <property type="molecule type" value="Genomic_DNA"/>
</dbReference>
<sequence>MSRRGRLVEARQFTSNVRFSKAEDEMLVEKVREFPTLYDHENMDFKDFQIRENIWREICNDLFGSQRRLKLCPETVRMSLKRQGYISRKPKNPCNDTSTKKAKNGFLSTFSTRQYYPFKCSIRSNQDCTETQTFSLIPSSILADPFSCGKKDRKGYSSERHDKCLNARPRTESLARSTSQPVPRYSPVVLLEPGRAVTSKPPGGHRAANGTRGERSPMPTSPPCHRWSRCCPRRHLITGHRYDIRSDVSFQSTSHTDDATPSPMSRISTRTSLEDR</sequence>
<feature type="domain" description="MADF" evidence="2">
    <location>
        <begin position="26"/>
        <end position="112"/>
    </location>
</feature>
<dbReference type="PROSITE" id="PS51029">
    <property type="entry name" value="MADF"/>
    <property type="match status" value="1"/>
</dbReference>
<reference evidence="3 4" key="1">
    <citation type="journal article" date="2024" name="Insects">
        <title>An Improved Chromosome-Level Genome Assembly of the Firefly Pyrocoelia pectoralis.</title>
        <authorList>
            <person name="Fu X."/>
            <person name="Meyer-Rochow V.B."/>
            <person name="Ballantyne L."/>
            <person name="Zhu X."/>
        </authorList>
    </citation>
    <scope>NUCLEOTIDE SEQUENCE [LARGE SCALE GENOMIC DNA]</scope>
    <source>
        <strain evidence="3">XCY_ONT2</strain>
    </source>
</reference>
<dbReference type="AlphaFoldDB" id="A0AAN7UTZ7"/>
<evidence type="ECO:0000313" key="3">
    <source>
        <dbReference type="EMBL" id="KAK5638395.1"/>
    </source>
</evidence>
<gene>
    <name evidence="3" type="ORF">RI129_012690</name>
</gene>
<protein>
    <recommendedName>
        <fullName evidence="2">MADF domain-containing protein</fullName>
    </recommendedName>
</protein>
<accession>A0AAN7UTZ7</accession>